<dbReference type="EMBL" id="JAQJAE010000003">
    <property type="protein sequence ID" value="KAJ5604051.1"/>
    <property type="molecule type" value="Genomic_DNA"/>
</dbReference>
<name>A0AAD6E917_9EURO</name>
<gene>
    <name evidence="1" type="ORF">N7537_007007</name>
</gene>
<comment type="caution">
    <text evidence="1">The sequence shown here is derived from an EMBL/GenBank/DDBJ whole genome shotgun (WGS) entry which is preliminary data.</text>
</comment>
<dbReference type="Proteomes" id="UP001213799">
    <property type="component" value="Unassembled WGS sequence"/>
</dbReference>
<keyword evidence="2" id="KW-1185">Reference proteome</keyword>
<evidence type="ECO:0000313" key="1">
    <source>
        <dbReference type="EMBL" id="KAJ5604051.1"/>
    </source>
</evidence>
<reference evidence="1" key="2">
    <citation type="submission" date="2023-01" db="EMBL/GenBank/DDBJ databases">
        <authorList>
            <person name="Petersen C."/>
        </authorList>
    </citation>
    <scope>NUCLEOTIDE SEQUENCE</scope>
    <source>
        <strain evidence="1">IBT 12815</strain>
    </source>
</reference>
<protein>
    <submittedName>
        <fullName evidence="1">Uncharacterized protein</fullName>
    </submittedName>
</protein>
<evidence type="ECO:0000313" key="2">
    <source>
        <dbReference type="Proteomes" id="UP001213799"/>
    </source>
</evidence>
<sequence>MKGHRMLIGNKSRLGLALEVYRNPPVIRGEPLVSACQKICNDNRPNFQMSQIRQWKHTQDVILLSLFAIALSYYSFKHPSRSLCCQYNY</sequence>
<proteinExistence type="predicted"/>
<reference evidence="1" key="1">
    <citation type="journal article" date="2023" name="IMA Fungus">
        <title>Comparative genomic study of the Penicillium genus elucidates a diverse pangenome and 15 lateral gene transfer events.</title>
        <authorList>
            <person name="Petersen C."/>
            <person name="Sorensen T."/>
            <person name="Nielsen M.R."/>
            <person name="Sondergaard T.E."/>
            <person name="Sorensen J.L."/>
            <person name="Fitzpatrick D.A."/>
            <person name="Frisvad J.C."/>
            <person name="Nielsen K.L."/>
        </authorList>
    </citation>
    <scope>NUCLEOTIDE SEQUENCE</scope>
    <source>
        <strain evidence="1">IBT 12815</strain>
    </source>
</reference>
<dbReference type="RefSeq" id="XP_056753849.1">
    <property type="nucleotide sequence ID" value="XM_056898064.1"/>
</dbReference>
<organism evidence="1 2">
    <name type="scientific">Penicillium hordei</name>
    <dbReference type="NCBI Taxonomy" id="40994"/>
    <lineage>
        <taxon>Eukaryota</taxon>
        <taxon>Fungi</taxon>
        <taxon>Dikarya</taxon>
        <taxon>Ascomycota</taxon>
        <taxon>Pezizomycotina</taxon>
        <taxon>Eurotiomycetes</taxon>
        <taxon>Eurotiomycetidae</taxon>
        <taxon>Eurotiales</taxon>
        <taxon>Aspergillaceae</taxon>
        <taxon>Penicillium</taxon>
    </lineage>
</organism>
<accession>A0AAD6E917</accession>
<dbReference type="GeneID" id="81588306"/>
<dbReference type="AlphaFoldDB" id="A0AAD6E917"/>